<proteinExistence type="predicted"/>
<reference evidence="1" key="1">
    <citation type="submission" date="2018-01" db="EMBL/GenBank/DDBJ databases">
        <title>An insight into the sialome of Amazonian anophelines.</title>
        <authorList>
            <person name="Ribeiro J.M."/>
            <person name="Scarpassa V."/>
            <person name="Calvo E."/>
        </authorList>
    </citation>
    <scope>NUCLEOTIDE SEQUENCE</scope>
    <source>
        <tissue evidence="1">Salivary glands</tissue>
    </source>
</reference>
<organism evidence="1">
    <name type="scientific">Anopheles marajoara</name>
    <dbReference type="NCBI Taxonomy" id="58244"/>
    <lineage>
        <taxon>Eukaryota</taxon>
        <taxon>Metazoa</taxon>
        <taxon>Ecdysozoa</taxon>
        <taxon>Arthropoda</taxon>
        <taxon>Hexapoda</taxon>
        <taxon>Insecta</taxon>
        <taxon>Pterygota</taxon>
        <taxon>Neoptera</taxon>
        <taxon>Endopterygota</taxon>
        <taxon>Diptera</taxon>
        <taxon>Nematocera</taxon>
        <taxon>Culicoidea</taxon>
        <taxon>Culicidae</taxon>
        <taxon>Anophelinae</taxon>
        <taxon>Anopheles</taxon>
    </lineage>
</organism>
<sequence length="122" mass="14010">MMVMMMMMMMSYTNGDRKGGSHLLLAVALALVTFATTDSTGHSHRRKCKRKPSPAVPGRHGVKCIAFLCRCSRHRPKMTYRPIPMVVPRSQYRFFEWQLSGRCSYADRFFSSVLEPKQMFPG</sequence>
<accession>A0A2M4C780</accession>
<protein>
    <submittedName>
        <fullName evidence="1">Putative secreted protein</fullName>
    </submittedName>
</protein>
<dbReference type="EMBL" id="GGFJ01012033">
    <property type="protein sequence ID" value="MBW61174.1"/>
    <property type="molecule type" value="Transcribed_RNA"/>
</dbReference>
<dbReference type="AlphaFoldDB" id="A0A2M4C780"/>
<name>A0A2M4C780_9DIPT</name>
<evidence type="ECO:0000313" key="1">
    <source>
        <dbReference type="EMBL" id="MBW61174.1"/>
    </source>
</evidence>